<reference evidence="2" key="1">
    <citation type="submission" date="2019-08" db="EMBL/GenBank/DDBJ databases">
        <title>The genome of the North American firefly Photinus pyralis.</title>
        <authorList>
            <consortium name="Photinus pyralis genome working group"/>
            <person name="Fallon T.R."/>
            <person name="Sander Lower S.E."/>
            <person name="Weng J.-K."/>
        </authorList>
    </citation>
    <scope>NUCLEOTIDE SEQUENCE</scope>
    <source>
        <strain evidence="2">TRF0915ILg1</strain>
        <tissue evidence="2">Whole body</tissue>
    </source>
</reference>
<dbReference type="EMBL" id="VTPC01090931">
    <property type="protein sequence ID" value="KAF2880679.1"/>
    <property type="molecule type" value="Genomic_DNA"/>
</dbReference>
<protein>
    <submittedName>
        <fullName evidence="2">Uncharacterized protein</fullName>
    </submittedName>
</protein>
<feature type="region of interest" description="Disordered" evidence="1">
    <location>
        <begin position="160"/>
        <end position="184"/>
    </location>
</feature>
<dbReference type="AlphaFoldDB" id="A0A8K0G005"/>
<gene>
    <name evidence="2" type="ORF">ILUMI_25498</name>
</gene>
<organism evidence="2 3">
    <name type="scientific">Ignelater luminosus</name>
    <name type="common">Cucubano</name>
    <name type="synonym">Pyrophorus luminosus</name>
    <dbReference type="NCBI Taxonomy" id="2038154"/>
    <lineage>
        <taxon>Eukaryota</taxon>
        <taxon>Metazoa</taxon>
        <taxon>Ecdysozoa</taxon>
        <taxon>Arthropoda</taxon>
        <taxon>Hexapoda</taxon>
        <taxon>Insecta</taxon>
        <taxon>Pterygota</taxon>
        <taxon>Neoptera</taxon>
        <taxon>Endopterygota</taxon>
        <taxon>Coleoptera</taxon>
        <taxon>Polyphaga</taxon>
        <taxon>Elateriformia</taxon>
        <taxon>Elateroidea</taxon>
        <taxon>Elateridae</taxon>
        <taxon>Agrypninae</taxon>
        <taxon>Pyrophorini</taxon>
        <taxon>Ignelater</taxon>
    </lineage>
</organism>
<evidence type="ECO:0000256" key="1">
    <source>
        <dbReference type="SAM" id="MobiDB-lite"/>
    </source>
</evidence>
<comment type="caution">
    <text evidence="2">The sequence shown here is derived from an EMBL/GenBank/DDBJ whole genome shotgun (WGS) entry which is preliminary data.</text>
</comment>
<proteinExistence type="predicted"/>
<name>A0A8K0G005_IGNLU</name>
<dbReference type="Proteomes" id="UP000801492">
    <property type="component" value="Unassembled WGS sequence"/>
</dbReference>
<keyword evidence="3" id="KW-1185">Reference proteome</keyword>
<accession>A0A8K0G005</accession>
<sequence>MDPHPKLTYPKVCNVGNEPSQYLQSERSSVCALKEKVEREFKALEGLRKRLGITTGRRVSTAQSTPLVCGKFPSELYSKTRIRIKLDLLQPPPQSHARPTSVGDRVQARWCPATPLPCEPRCLKRHYNQLLRVIVNNPQPKKVVLSPLPLLTVPVTLPMDEPDQLQPESAEVPEGQPFPQPIPRCLARVRRAPRKLQN</sequence>
<evidence type="ECO:0000313" key="2">
    <source>
        <dbReference type="EMBL" id="KAF2880679.1"/>
    </source>
</evidence>
<evidence type="ECO:0000313" key="3">
    <source>
        <dbReference type="Proteomes" id="UP000801492"/>
    </source>
</evidence>